<keyword evidence="3 4" id="KW-0732">Signal</keyword>
<dbReference type="KEGG" id="thu:AC731_007915"/>
<dbReference type="PANTHER" id="PTHR46847:SF2">
    <property type="entry name" value="ABC TRANSPORTER SUGAR-BINDING PROTEIN"/>
    <property type="match status" value="1"/>
</dbReference>
<feature type="signal peptide" evidence="4">
    <location>
        <begin position="1"/>
        <end position="15"/>
    </location>
</feature>
<gene>
    <name evidence="6" type="ORF">AC731_007915</name>
</gene>
<evidence type="ECO:0000256" key="1">
    <source>
        <dbReference type="ARBA" id="ARBA00004196"/>
    </source>
</evidence>
<protein>
    <submittedName>
        <fullName evidence="6">Sugar ABC transporter substrate-binding protein</fullName>
    </submittedName>
</protein>
<reference evidence="7" key="1">
    <citation type="submission" date="2016-03" db="EMBL/GenBank/DDBJ databases">
        <authorList>
            <person name="Ma C."/>
            <person name="Zhou S."/>
            <person name="Yang G."/>
        </authorList>
    </citation>
    <scope>NUCLEOTIDE SEQUENCE [LARGE SCALE GENOMIC DNA]</scope>
    <source>
        <strain evidence="7">SgZ-1</strain>
    </source>
</reference>
<dbReference type="STRING" id="1134435.AC731_007915"/>
<sequence length="366" mass="40086">MIVLLLAAVLSPAGAMSVTFINPGKSSEMFWHTSARAAEEAARALGVDLELIYLERQHLAALEVVRGLAARPAERRPDYVMLVNEGGVAPEALRILDEAGLRTLLVYSGIQGAQERALVGTPRDTYRHWLGSIEPRAEEAGYLTAKALIDKGREARAFGPDGKLHLLAIAADRATPTSIRRSEGMRKAVEEAGDAVLDQEVFGAFSREKATEQSAWLFQRFPHARLVWAANDQMAFGAMASWEARGGQPGHDAWFSGINTSGEAMKALRSGRLTALSGGHFIVGAWAVVMLYDYHHGVDFADSEGLELSASVFPLFSVRDAGTFERRYGKGHFDAIDFRRFSKVHNPAITRYDFGFRQLLKGRGTP</sequence>
<dbReference type="EMBL" id="CP014646">
    <property type="protein sequence ID" value="AMO39041.1"/>
    <property type="molecule type" value="Genomic_DNA"/>
</dbReference>
<dbReference type="Proteomes" id="UP000036902">
    <property type="component" value="Chromosome"/>
</dbReference>
<dbReference type="InterPro" id="IPR028082">
    <property type="entry name" value="Peripla_BP_I"/>
</dbReference>
<dbReference type="Gene3D" id="3.40.50.2300">
    <property type="match status" value="2"/>
</dbReference>
<evidence type="ECO:0000256" key="2">
    <source>
        <dbReference type="ARBA" id="ARBA00007639"/>
    </source>
</evidence>
<evidence type="ECO:0000256" key="3">
    <source>
        <dbReference type="ARBA" id="ARBA00022729"/>
    </source>
</evidence>
<feature type="chain" id="PRO_5012181541" evidence="4">
    <location>
        <begin position="16"/>
        <end position="366"/>
    </location>
</feature>
<dbReference type="PANTHER" id="PTHR46847">
    <property type="entry name" value="D-ALLOSE-BINDING PERIPLASMIC PROTEIN-RELATED"/>
    <property type="match status" value="1"/>
</dbReference>
<dbReference type="CDD" id="cd06324">
    <property type="entry name" value="PBP1_ABC_sugar_binding-like"/>
    <property type="match status" value="1"/>
</dbReference>
<keyword evidence="7" id="KW-1185">Reference proteome</keyword>
<evidence type="ECO:0000259" key="5">
    <source>
        <dbReference type="Pfam" id="PF13407"/>
    </source>
</evidence>
<comment type="similarity">
    <text evidence="2">Belongs to the bacterial solute-binding protein 2 family.</text>
</comment>
<evidence type="ECO:0000313" key="7">
    <source>
        <dbReference type="Proteomes" id="UP000036902"/>
    </source>
</evidence>
<name>A0A127KAV5_9RHOO</name>
<comment type="subcellular location">
    <subcellularLocation>
        <location evidence="1">Cell envelope</location>
    </subcellularLocation>
</comment>
<organism evidence="6 7">
    <name type="scientific">Thauera humireducens</name>
    <dbReference type="NCBI Taxonomy" id="1134435"/>
    <lineage>
        <taxon>Bacteria</taxon>
        <taxon>Pseudomonadati</taxon>
        <taxon>Pseudomonadota</taxon>
        <taxon>Betaproteobacteria</taxon>
        <taxon>Rhodocyclales</taxon>
        <taxon>Zoogloeaceae</taxon>
        <taxon>Thauera</taxon>
    </lineage>
</organism>
<dbReference type="AlphaFoldDB" id="A0A127KAV5"/>
<accession>A0A127KAV5</accession>
<evidence type="ECO:0000256" key="4">
    <source>
        <dbReference type="SAM" id="SignalP"/>
    </source>
</evidence>
<dbReference type="GO" id="GO:0030313">
    <property type="term" value="C:cell envelope"/>
    <property type="evidence" value="ECO:0007669"/>
    <property type="project" value="UniProtKB-SubCell"/>
</dbReference>
<dbReference type="SUPFAM" id="SSF53822">
    <property type="entry name" value="Periplasmic binding protein-like I"/>
    <property type="match status" value="1"/>
</dbReference>
<feature type="domain" description="Periplasmic binding protein" evidence="5">
    <location>
        <begin position="19"/>
        <end position="294"/>
    </location>
</feature>
<dbReference type="InterPro" id="IPR025997">
    <property type="entry name" value="SBP_2_dom"/>
</dbReference>
<proteinExistence type="inferred from homology"/>
<evidence type="ECO:0000313" key="6">
    <source>
        <dbReference type="EMBL" id="AMO39041.1"/>
    </source>
</evidence>
<dbReference type="GO" id="GO:0030246">
    <property type="term" value="F:carbohydrate binding"/>
    <property type="evidence" value="ECO:0007669"/>
    <property type="project" value="UniProtKB-ARBA"/>
</dbReference>
<dbReference type="Pfam" id="PF13407">
    <property type="entry name" value="Peripla_BP_4"/>
    <property type="match status" value="1"/>
</dbReference>